<sequence length="81" mass="9229">MNTDMNRLTARLIELASQLVDETLNEDCLDASFADIGIDSLMALELAVYLEREFGIRLTEEELGEITKLRDIIDIVERKRG</sequence>
<dbReference type="SUPFAM" id="SSF47336">
    <property type="entry name" value="ACP-like"/>
    <property type="match status" value="1"/>
</dbReference>
<dbReference type="PROSITE" id="PS50075">
    <property type="entry name" value="CARRIER"/>
    <property type="match status" value="1"/>
</dbReference>
<dbReference type="Proteomes" id="UP001596113">
    <property type="component" value="Unassembled WGS sequence"/>
</dbReference>
<gene>
    <name evidence="2" type="ORF">ACFPOF_31555</name>
</gene>
<name>A0ABW0I1U8_9BACL</name>
<feature type="domain" description="Carrier" evidence="1">
    <location>
        <begin position="3"/>
        <end position="80"/>
    </location>
</feature>
<dbReference type="EMBL" id="JBHSMI010000067">
    <property type="protein sequence ID" value="MFC5407289.1"/>
    <property type="molecule type" value="Genomic_DNA"/>
</dbReference>
<dbReference type="Pfam" id="PF00550">
    <property type="entry name" value="PP-binding"/>
    <property type="match status" value="1"/>
</dbReference>
<dbReference type="InterPro" id="IPR009081">
    <property type="entry name" value="PP-bd_ACP"/>
</dbReference>
<dbReference type="Gene3D" id="1.10.1200.10">
    <property type="entry name" value="ACP-like"/>
    <property type="match status" value="1"/>
</dbReference>
<evidence type="ECO:0000313" key="3">
    <source>
        <dbReference type="Proteomes" id="UP001596113"/>
    </source>
</evidence>
<reference evidence="3" key="1">
    <citation type="journal article" date="2019" name="Int. J. Syst. Evol. Microbiol.">
        <title>The Global Catalogue of Microorganisms (GCM) 10K type strain sequencing project: providing services to taxonomists for standard genome sequencing and annotation.</title>
        <authorList>
            <consortium name="The Broad Institute Genomics Platform"/>
            <consortium name="The Broad Institute Genome Sequencing Center for Infectious Disease"/>
            <person name="Wu L."/>
            <person name="Ma J."/>
        </authorList>
    </citation>
    <scope>NUCLEOTIDE SEQUENCE [LARGE SCALE GENOMIC DNA]</scope>
    <source>
        <strain evidence="3">CGMCC 1.18575</strain>
    </source>
</reference>
<evidence type="ECO:0000259" key="1">
    <source>
        <dbReference type="PROSITE" id="PS50075"/>
    </source>
</evidence>
<dbReference type="RefSeq" id="WP_378139821.1">
    <property type="nucleotide sequence ID" value="NZ_JBHSMI010000067.1"/>
</dbReference>
<proteinExistence type="predicted"/>
<dbReference type="InterPro" id="IPR036736">
    <property type="entry name" value="ACP-like_sf"/>
</dbReference>
<comment type="caution">
    <text evidence="2">The sequence shown here is derived from an EMBL/GenBank/DDBJ whole genome shotgun (WGS) entry which is preliminary data.</text>
</comment>
<accession>A0ABW0I1U8</accession>
<organism evidence="2 3">
    <name type="scientific">Cohnella soli</name>
    <dbReference type="NCBI Taxonomy" id="425005"/>
    <lineage>
        <taxon>Bacteria</taxon>
        <taxon>Bacillati</taxon>
        <taxon>Bacillota</taxon>
        <taxon>Bacilli</taxon>
        <taxon>Bacillales</taxon>
        <taxon>Paenibacillaceae</taxon>
        <taxon>Cohnella</taxon>
    </lineage>
</organism>
<protein>
    <submittedName>
        <fullName evidence="2">Acyl carrier protein</fullName>
    </submittedName>
</protein>
<keyword evidence="3" id="KW-1185">Reference proteome</keyword>
<evidence type="ECO:0000313" key="2">
    <source>
        <dbReference type="EMBL" id="MFC5407289.1"/>
    </source>
</evidence>